<dbReference type="AlphaFoldDB" id="A0A6M3KUY1"/>
<sequence>MNEQSEGLVEVGSVARDGMVDLQISTAKKYPRDLDTFVETVAAMALRDEETAGKCIYGLPRAGKVIEGPSVRFAEILVTSWKNVRADVQSAPVGPKDTECVSTATFFDLETNVAIRLSTNRRIVNKDGRRYSDDMIVMTQNANNSIAFRNAVFKGIPPALWEGVYDRARVLALGEGGTIVQKRQDMIAWFGKLGIQEAQILKRLDVTSADAISVDELVKLKGLANAVKDGEITVEQAFNMTGTAPAKAPDLKAKLAEQREQGAAKAGSTATDADIARRAIQRKKAQDAGALEADAPGPPEHPDPEPPVSDEEAATITRQKATALKQTAEKAGVSEAALLDHLSIALEKESVEDLTPAEADAVTDWLETQKQEELPL</sequence>
<reference evidence="2" key="1">
    <citation type="submission" date="2020-03" db="EMBL/GenBank/DDBJ databases">
        <title>The deep terrestrial virosphere.</title>
        <authorList>
            <person name="Holmfeldt K."/>
            <person name="Nilsson E."/>
            <person name="Simone D."/>
            <person name="Lopez-Fernandez M."/>
            <person name="Wu X."/>
            <person name="de Brujin I."/>
            <person name="Lundin D."/>
            <person name="Andersson A."/>
            <person name="Bertilsson S."/>
            <person name="Dopson M."/>
        </authorList>
    </citation>
    <scope>NUCLEOTIDE SEQUENCE</scope>
    <source>
        <strain evidence="2">MM415B02208</strain>
    </source>
</reference>
<feature type="region of interest" description="Disordered" evidence="1">
    <location>
        <begin position="280"/>
        <end position="317"/>
    </location>
</feature>
<accession>A0A6M3KUY1</accession>
<feature type="region of interest" description="Disordered" evidence="1">
    <location>
        <begin position="255"/>
        <end position="274"/>
    </location>
</feature>
<evidence type="ECO:0000256" key="1">
    <source>
        <dbReference type="SAM" id="MobiDB-lite"/>
    </source>
</evidence>
<organism evidence="2">
    <name type="scientific">viral metagenome</name>
    <dbReference type="NCBI Taxonomy" id="1070528"/>
    <lineage>
        <taxon>unclassified sequences</taxon>
        <taxon>metagenomes</taxon>
        <taxon>organismal metagenomes</taxon>
    </lineage>
</organism>
<proteinExistence type="predicted"/>
<dbReference type="EMBL" id="MT142580">
    <property type="protein sequence ID" value="QJA85532.1"/>
    <property type="molecule type" value="Genomic_DNA"/>
</dbReference>
<evidence type="ECO:0000313" key="2">
    <source>
        <dbReference type="EMBL" id="QJA85532.1"/>
    </source>
</evidence>
<gene>
    <name evidence="2" type="ORF">MM415B02208_0012</name>
</gene>
<name>A0A6M3KUY1_9ZZZZ</name>
<protein>
    <submittedName>
        <fullName evidence="2">Uncharacterized protein</fullName>
    </submittedName>
</protein>